<evidence type="ECO:0000256" key="3">
    <source>
        <dbReference type="ARBA" id="ARBA00011631"/>
    </source>
</evidence>
<feature type="binding site" evidence="16">
    <location>
        <position position="591"/>
    </location>
    <ligand>
        <name>[4Fe-4S] cluster</name>
        <dbReference type="ChEBI" id="CHEBI:49883"/>
        <label>2</label>
    </ligand>
</feature>
<dbReference type="GO" id="GO:0019164">
    <property type="term" value="F:pyruvate synthase activity"/>
    <property type="evidence" value="ECO:0007669"/>
    <property type="project" value="UniProtKB-ARBA"/>
</dbReference>
<evidence type="ECO:0000256" key="14">
    <source>
        <dbReference type="ARBA" id="ARBA00048893"/>
    </source>
</evidence>
<comment type="function">
    <text evidence="1 15">Catalyzes the ferredoxin-dependent oxidative decarboxylation of arylpyruvates.</text>
</comment>
<dbReference type="PIRSF" id="PIRSF006439">
    <property type="entry name" value="Indolepyruvate_ferr_oxidored"/>
    <property type="match status" value="1"/>
</dbReference>
<evidence type="ECO:0000313" key="19">
    <source>
        <dbReference type="Proteomes" id="UP000610960"/>
    </source>
</evidence>
<keyword evidence="11 15" id="KW-0411">Iron-sulfur</keyword>
<keyword evidence="6 15" id="KW-0004">4Fe-4S</keyword>
<dbReference type="Gene3D" id="3.30.70.20">
    <property type="match status" value="1"/>
</dbReference>
<keyword evidence="9 15" id="KW-0560">Oxidoreductase</keyword>
<name>A0A830GXJ4_9CREN</name>
<keyword evidence="5 15" id="KW-0813">Transport</keyword>
<dbReference type="RefSeq" id="WP_229657661.1">
    <property type="nucleotide sequence ID" value="NZ_BMNL01000002.1"/>
</dbReference>
<comment type="cofactor">
    <cofactor evidence="15 16">
        <name>[4Fe-4S] cluster</name>
        <dbReference type="ChEBI" id="CHEBI:49883"/>
    </cofactor>
    <text evidence="15 16">Binds 2 [4Fe-4S] clusters. In this family the first cluster has a non-standard and varying [4Fe-4S] binding motif CX(2)CX(2)CX(4-5)CP.</text>
</comment>
<evidence type="ECO:0000256" key="13">
    <source>
        <dbReference type="ARBA" id="ARBA00048332"/>
    </source>
</evidence>
<dbReference type="GO" id="GO:0046872">
    <property type="term" value="F:metal ion binding"/>
    <property type="evidence" value="ECO:0007669"/>
    <property type="project" value="UniProtKB-UniRule"/>
</dbReference>
<evidence type="ECO:0000256" key="1">
    <source>
        <dbReference type="ARBA" id="ARBA00002995"/>
    </source>
</evidence>
<evidence type="ECO:0000256" key="10">
    <source>
        <dbReference type="ARBA" id="ARBA00023004"/>
    </source>
</evidence>
<dbReference type="CDD" id="cd02008">
    <property type="entry name" value="TPP_IOR_alpha"/>
    <property type="match status" value="1"/>
</dbReference>
<dbReference type="InterPro" id="IPR045025">
    <property type="entry name" value="HACL1-like"/>
</dbReference>
<dbReference type="PROSITE" id="PS00198">
    <property type="entry name" value="4FE4S_FER_1"/>
    <property type="match status" value="1"/>
</dbReference>
<dbReference type="SUPFAM" id="SSF52922">
    <property type="entry name" value="TK C-terminal domain-like"/>
    <property type="match status" value="1"/>
</dbReference>
<dbReference type="EC" id="1.2.7.8" evidence="15"/>
<dbReference type="SUPFAM" id="SSF52518">
    <property type="entry name" value="Thiamin diphosphate-binding fold (THDP-binding)"/>
    <property type="match status" value="2"/>
</dbReference>
<dbReference type="InterPro" id="IPR017900">
    <property type="entry name" value="4Fe4S_Fe_S_CS"/>
</dbReference>
<evidence type="ECO:0000256" key="11">
    <source>
        <dbReference type="ARBA" id="ARBA00023014"/>
    </source>
</evidence>
<reference evidence="18" key="2">
    <citation type="submission" date="2020-09" db="EMBL/GenBank/DDBJ databases">
        <authorList>
            <person name="Sun Q."/>
            <person name="Ohkuma M."/>
        </authorList>
    </citation>
    <scope>NUCLEOTIDE SEQUENCE</scope>
    <source>
        <strain evidence="18">JCM 10088</strain>
    </source>
</reference>
<keyword evidence="18" id="KW-0670">Pyruvate</keyword>
<comment type="catalytic activity">
    <reaction evidence="14">
        <text>a 2-oxocarboxylate + 2 oxidized [2Fe-2S]-[ferredoxin] + CoA = an acyl-CoA + 2 reduced [2Fe-2S]-[ferredoxin] + CO2 + H(+)</text>
        <dbReference type="Rhea" id="RHEA:42316"/>
        <dbReference type="Rhea" id="RHEA-COMP:10000"/>
        <dbReference type="Rhea" id="RHEA-COMP:10001"/>
        <dbReference type="ChEBI" id="CHEBI:15378"/>
        <dbReference type="ChEBI" id="CHEBI:16526"/>
        <dbReference type="ChEBI" id="CHEBI:33737"/>
        <dbReference type="ChEBI" id="CHEBI:33738"/>
        <dbReference type="ChEBI" id="CHEBI:35179"/>
        <dbReference type="ChEBI" id="CHEBI:57287"/>
        <dbReference type="ChEBI" id="CHEBI:58342"/>
        <dbReference type="EC" id="1.2.7.11"/>
    </reaction>
</comment>
<dbReference type="GO" id="GO:0030976">
    <property type="term" value="F:thiamine pyrophosphate binding"/>
    <property type="evidence" value="ECO:0007669"/>
    <property type="project" value="InterPro"/>
</dbReference>
<dbReference type="Pfam" id="PF02775">
    <property type="entry name" value="TPP_enzyme_C"/>
    <property type="match status" value="1"/>
</dbReference>
<feature type="binding site" evidence="16">
    <location>
        <position position="558"/>
    </location>
    <ligand>
        <name>[4Fe-4S] cluster</name>
        <dbReference type="ChEBI" id="CHEBI:49883"/>
        <label>1</label>
    </ligand>
</feature>
<dbReference type="Gene3D" id="3.40.50.970">
    <property type="match status" value="2"/>
</dbReference>
<dbReference type="Pfam" id="PF01855">
    <property type="entry name" value="POR_N"/>
    <property type="match status" value="1"/>
</dbReference>
<evidence type="ECO:0000256" key="2">
    <source>
        <dbReference type="ARBA" id="ARBA00011238"/>
    </source>
</evidence>
<dbReference type="GO" id="GO:0018491">
    <property type="term" value="F:2-oxobutyrate synthase activity"/>
    <property type="evidence" value="ECO:0007669"/>
    <property type="project" value="UniProtKB-ARBA"/>
</dbReference>
<comment type="subunit">
    <text evidence="2 15">Heterodimer of the IorA and IorB subunits.</text>
</comment>
<reference evidence="18" key="1">
    <citation type="journal article" date="2014" name="Int. J. Syst. Evol. Microbiol.">
        <title>Complete genome sequence of Corynebacterium casei LMG S-19264T (=DSM 44701T), isolated from a smear-ripened cheese.</title>
        <authorList>
            <consortium name="US DOE Joint Genome Institute (JGI-PGF)"/>
            <person name="Walter F."/>
            <person name="Albersmeier A."/>
            <person name="Kalinowski J."/>
            <person name="Ruckert C."/>
        </authorList>
    </citation>
    <scope>NUCLEOTIDE SEQUENCE</scope>
    <source>
        <strain evidence="18">JCM 10088</strain>
    </source>
</reference>
<evidence type="ECO:0000256" key="5">
    <source>
        <dbReference type="ARBA" id="ARBA00022448"/>
    </source>
</evidence>
<protein>
    <recommendedName>
        <fullName evidence="4 15">Indolepyruvate oxidoreductase subunit IorA</fullName>
        <shortName evidence="15">IOR</shortName>
        <ecNumber evidence="15">1.2.7.8</ecNumber>
    </recommendedName>
    <alternativeName>
        <fullName evidence="12 15">Indolepyruvate ferredoxin oxidoreductase subunit alpha</fullName>
    </alternativeName>
</protein>
<evidence type="ECO:0000256" key="9">
    <source>
        <dbReference type="ARBA" id="ARBA00023002"/>
    </source>
</evidence>
<comment type="catalytic activity">
    <reaction evidence="13 15">
        <text>indole-3-pyruvate + 2 oxidized [2Fe-2S]-[ferredoxin] + CoA = (indol-3-yl)acetyl-CoA + 2 reduced [2Fe-2S]-[ferredoxin] + CO2 + H(+)</text>
        <dbReference type="Rhea" id="RHEA:12645"/>
        <dbReference type="Rhea" id="RHEA-COMP:10000"/>
        <dbReference type="Rhea" id="RHEA-COMP:10001"/>
        <dbReference type="ChEBI" id="CHEBI:15378"/>
        <dbReference type="ChEBI" id="CHEBI:16526"/>
        <dbReference type="ChEBI" id="CHEBI:17640"/>
        <dbReference type="ChEBI" id="CHEBI:33737"/>
        <dbReference type="ChEBI" id="CHEBI:33738"/>
        <dbReference type="ChEBI" id="CHEBI:57271"/>
        <dbReference type="ChEBI" id="CHEBI:57287"/>
        <dbReference type="EC" id="1.2.7.8"/>
    </reaction>
</comment>
<dbReference type="InterPro" id="IPR029061">
    <property type="entry name" value="THDP-binding"/>
</dbReference>
<keyword evidence="19" id="KW-1185">Reference proteome</keyword>
<dbReference type="EMBL" id="BMNL01000002">
    <property type="protein sequence ID" value="GGP20262.1"/>
    <property type="molecule type" value="Genomic_DNA"/>
</dbReference>
<evidence type="ECO:0000256" key="6">
    <source>
        <dbReference type="ARBA" id="ARBA00022485"/>
    </source>
</evidence>
<feature type="binding site" evidence="16">
    <location>
        <position position="585"/>
    </location>
    <ligand>
        <name>[4Fe-4S] cluster</name>
        <dbReference type="ChEBI" id="CHEBI:49883"/>
        <label>2</label>
    </ligand>
</feature>
<evidence type="ECO:0000256" key="12">
    <source>
        <dbReference type="ARBA" id="ARBA00030514"/>
    </source>
</evidence>
<evidence type="ECO:0000256" key="16">
    <source>
        <dbReference type="PIRSR" id="PIRSR006439-50"/>
    </source>
</evidence>
<evidence type="ECO:0000256" key="8">
    <source>
        <dbReference type="ARBA" id="ARBA00022982"/>
    </source>
</evidence>
<evidence type="ECO:0000256" key="15">
    <source>
        <dbReference type="PIRNR" id="PIRNR006439"/>
    </source>
</evidence>
<accession>A0A830GXJ4</accession>
<dbReference type="GO" id="GO:0051539">
    <property type="term" value="F:4 iron, 4 sulfur cluster binding"/>
    <property type="evidence" value="ECO:0007669"/>
    <property type="project" value="UniProtKB-UniRule"/>
</dbReference>
<dbReference type="Gene3D" id="3.40.50.920">
    <property type="match status" value="1"/>
</dbReference>
<evidence type="ECO:0000256" key="4">
    <source>
        <dbReference type="ARBA" id="ARBA00017710"/>
    </source>
</evidence>
<evidence type="ECO:0000259" key="17">
    <source>
        <dbReference type="PROSITE" id="PS51379"/>
    </source>
</evidence>
<proteinExistence type="predicted"/>
<dbReference type="InterPro" id="IPR011766">
    <property type="entry name" value="TPP_enzyme_TPP-bd"/>
</dbReference>
<keyword evidence="7 15" id="KW-0479">Metal-binding</keyword>
<feature type="domain" description="4Fe-4S ferredoxin-type" evidence="17">
    <location>
        <begin position="546"/>
        <end position="575"/>
    </location>
</feature>
<feature type="binding site" evidence="16">
    <location>
        <position position="588"/>
    </location>
    <ligand>
        <name>[4Fe-4S] cluster</name>
        <dbReference type="ChEBI" id="CHEBI:49883"/>
        <label>2</label>
    </ligand>
</feature>
<dbReference type="InterPro" id="IPR002880">
    <property type="entry name" value="Pyrv_Fd/Flavodoxin_OxRdtase_N"/>
</dbReference>
<sequence length="616" mass="66230">MACGKRFMLGNHAIAQGFLEAGISVAMGYPGTPSSEIMEYLMEEGGKRGIYAEWSSNEKVALEGAYGAAMTGARAIATMKHVGLNVGMDPLMSSAYTGVEGGLAIVTADDPGMWSSQNEQDNRWVGLHAYIPVLEPYDPANAKELAQIAMEFSEKMKHPVLFRTVTRVSHTRGPVYVCDGKSPVFGKGIDRTQKRFALVPANARKLKAELVGRWAKIEEAVEELPVKVEEGDPGLLVITSGSAFAYVMDSIKELEISPTVINLSVPVPVQRRKVLDLATKANKIIVVEEGDPVVETQIKAVLFDEGIKVPVLGKSNFVSPVGELSIDITNSVLAGAMGIEAPRRRGMDLGYEPPQRPPVFCPGCPHAASYYELKLASTTSKVKPLFSGDIGCYSLGINPPFDEEDVLTDMGSSLGVGMGINRGTNGRSFVVSIIGDSTFFHSGLPALASAIYNKTPLLLIVLDNRTTAMTGGQPNPTQAIPIEEAVRGLGVRNVYSIDPFNVKEAVNTMRNAIDAVKRGETAVVVSKRACALEAARKLRREGVEPLIYSVVEDACKACGICYNMIACPAIQPKDDGRAWIDPNSCVGCSVCAQVCPYDAIKPSGNLDWIKRWGETL</sequence>
<dbReference type="Pfam" id="PF00037">
    <property type="entry name" value="Fer4"/>
    <property type="match status" value="1"/>
</dbReference>
<organism evidence="18 19">
    <name type="scientific">Thermocladium modestius</name>
    <dbReference type="NCBI Taxonomy" id="62609"/>
    <lineage>
        <taxon>Archaea</taxon>
        <taxon>Thermoproteota</taxon>
        <taxon>Thermoprotei</taxon>
        <taxon>Thermoproteales</taxon>
        <taxon>Thermoproteaceae</taxon>
        <taxon>Thermocladium</taxon>
    </lineage>
</organism>
<keyword evidence="8 15" id="KW-0249">Electron transport</keyword>
<dbReference type="InterPro" id="IPR009014">
    <property type="entry name" value="Transketo_C/PFOR_II"/>
</dbReference>
<evidence type="ECO:0000256" key="7">
    <source>
        <dbReference type="ARBA" id="ARBA00022723"/>
    </source>
</evidence>
<dbReference type="Proteomes" id="UP000610960">
    <property type="component" value="Unassembled WGS sequence"/>
</dbReference>
<dbReference type="InterPro" id="IPR017721">
    <property type="entry name" value="IorA"/>
</dbReference>
<comment type="subunit">
    <text evidence="3">Heterodimer composed of an alpha and a beta subunit.</text>
</comment>
<dbReference type="SUPFAM" id="SSF54862">
    <property type="entry name" value="4Fe-4S ferredoxins"/>
    <property type="match status" value="1"/>
</dbReference>
<dbReference type="CDD" id="cd07034">
    <property type="entry name" value="TPP_PYR_PFOR_IOR-alpha_like"/>
    <property type="match status" value="1"/>
</dbReference>
<feature type="binding site" evidence="16">
    <location>
        <position position="555"/>
    </location>
    <ligand>
        <name>[4Fe-4S] cluster</name>
        <dbReference type="ChEBI" id="CHEBI:49883"/>
        <label>1</label>
    </ligand>
</feature>
<gene>
    <name evidence="18" type="ORF">GCM10007981_07630</name>
</gene>
<feature type="binding site" evidence="16">
    <location>
        <position position="561"/>
    </location>
    <ligand>
        <name>[4Fe-4S] cluster</name>
        <dbReference type="ChEBI" id="CHEBI:49883"/>
        <label>1</label>
    </ligand>
</feature>
<dbReference type="PROSITE" id="PS51379">
    <property type="entry name" value="4FE4S_FER_2"/>
    <property type="match status" value="2"/>
</dbReference>
<dbReference type="GO" id="GO:0043805">
    <property type="term" value="F:indolepyruvate ferredoxin oxidoreductase activity"/>
    <property type="evidence" value="ECO:0007669"/>
    <property type="project" value="UniProtKB-UniRule"/>
</dbReference>
<dbReference type="PANTHER" id="PTHR43710">
    <property type="entry name" value="2-HYDROXYACYL-COA LYASE"/>
    <property type="match status" value="1"/>
</dbReference>
<comment type="caution">
    <text evidence="18">The sequence shown here is derived from an EMBL/GenBank/DDBJ whole genome shotgun (WGS) entry which is preliminary data.</text>
</comment>
<feature type="domain" description="4Fe-4S ferredoxin-type" evidence="17">
    <location>
        <begin position="576"/>
        <end position="605"/>
    </location>
</feature>
<evidence type="ECO:0000313" key="18">
    <source>
        <dbReference type="EMBL" id="GGP20262.1"/>
    </source>
</evidence>
<feature type="binding site" evidence="16">
    <location>
        <position position="567"/>
    </location>
    <ligand>
        <name>[4Fe-4S] cluster</name>
        <dbReference type="ChEBI" id="CHEBI:49883"/>
        <label>2</label>
    </ligand>
</feature>
<dbReference type="InterPro" id="IPR017896">
    <property type="entry name" value="4Fe4S_Fe-S-bd"/>
</dbReference>
<feature type="binding site" evidence="16">
    <location>
        <position position="595"/>
    </location>
    <ligand>
        <name>[4Fe-4S] cluster</name>
        <dbReference type="ChEBI" id="CHEBI:49883"/>
        <label>1</label>
    </ligand>
</feature>
<dbReference type="AlphaFoldDB" id="A0A830GXJ4"/>
<dbReference type="PANTHER" id="PTHR43710:SF7">
    <property type="entry name" value="INDOLEPYRUVATE OXIDOREDUCTASE SUBUNIT IORA"/>
    <property type="match status" value="1"/>
</dbReference>
<dbReference type="FunFam" id="3.40.50.970:FF:000039">
    <property type="entry name" value="Indolepyruvate oxidoreductase subunit IorA"/>
    <property type="match status" value="1"/>
</dbReference>
<keyword evidence="10 15" id="KW-0408">Iron</keyword>